<dbReference type="InterPro" id="IPR001789">
    <property type="entry name" value="Sig_transdc_resp-reg_receiver"/>
</dbReference>
<feature type="region of interest" description="Disordered" evidence="10">
    <location>
        <begin position="32"/>
        <end position="94"/>
    </location>
</feature>
<sequence>MVGHHFGKVLDGELLAQEVGRGSMAIGELLRDEDGGDRIGKPDLRSHDTPTDLTIAHPATIRPSGLASSASRSPPFRNVRGSRPLSGAVVSNGGEHLSKDPNLYELLVGSITDYAIFMLDSAGRVTSWNPGAQRFKGYAEAEILGQHFSRFYTDGDQASGLPERALALARDEGRFETEGWRVRKDGGKFWAHVVIDPIRDRAGELVGYAKITRDLNERRRSAETLAESEERFRLLVEGIADYAIYMLDPKGHISSWNAGAQRFKGYAAEEVLGQHFSRFYTPEDRQADLPSKVLATAEREGRFESEGWRVRKDGSQFWAHVVVDPIRDPTGRLIGFAKITRDLSERKEAEEKLRHTQELFRLLVQGVTDYAIYLLDTQGNIVSWNAGAERIKGYRAHEIIGHHFSRFYAQEDSAAGAPMGALATALREGKFEREGPRRRKDGSSFWAHVVIDPIYDAEGKHIGFAKITRDVTERRRSEEALAEARNRLLQSQKLESVGQLTGGIAHDFNNLLTAILGSLDILKRRLPADPKFLKPLENAMAGALRGAGLTQRLLAFARKQDLEIVAVDVVETVRGMASLLQSSVGSHIVIETRFPIHLDPVRTDGNQLELAILNLALNARDAMPDGGKIVIGATEEALADPNTQDLSAGDYVRIFVTDTGSGMDSETLARAVEPFYTTKGVGRGTGLGLPMVHGVAAQSGGRLRLKSVKGEGSTAEIWLPRDTSGRASRPHGGMDRQAEVSPTTKALIVLVVDDDPLVLRNTTVALEDAGHEPIESSSGQAALDMLEARPEVDIVVTDYLMPGMNGLQLAARMRAQRPDLPILIVSAYGDLSSSDLKLPKLQKPFTQHELLQAISATLNDADRDGSNVHVLRRRP</sequence>
<dbReference type="Gene3D" id="3.30.565.10">
    <property type="entry name" value="Histidine kinase-like ATPase, C-terminal domain"/>
    <property type="match status" value="1"/>
</dbReference>
<name>A0ABV2RJX4_BRAJP</name>
<feature type="domain" description="PAS" evidence="13">
    <location>
        <begin position="228"/>
        <end position="286"/>
    </location>
</feature>
<evidence type="ECO:0000256" key="10">
    <source>
        <dbReference type="SAM" id="MobiDB-lite"/>
    </source>
</evidence>
<evidence type="ECO:0000256" key="3">
    <source>
        <dbReference type="ARBA" id="ARBA00022553"/>
    </source>
</evidence>
<keyword evidence="16" id="KW-1185">Reference proteome</keyword>
<dbReference type="Proteomes" id="UP001549291">
    <property type="component" value="Unassembled WGS sequence"/>
</dbReference>
<feature type="domain" description="PAC" evidence="14">
    <location>
        <begin position="431"/>
        <end position="483"/>
    </location>
</feature>
<dbReference type="InterPro" id="IPR036890">
    <property type="entry name" value="HATPase_C_sf"/>
</dbReference>
<keyword evidence="7" id="KW-0067">ATP-binding</keyword>
<evidence type="ECO:0000259" key="14">
    <source>
        <dbReference type="PROSITE" id="PS50113"/>
    </source>
</evidence>
<dbReference type="InterPro" id="IPR001610">
    <property type="entry name" value="PAC"/>
</dbReference>
<dbReference type="InterPro" id="IPR003661">
    <property type="entry name" value="HisK_dim/P_dom"/>
</dbReference>
<evidence type="ECO:0000256" key="1">
    <source>
        <dbReference type="ARBA" id="ARBA00000085"/>
    </source>
</evidence>
<comment type="caution">
    <text evidence="15">The sequence shown here is derived from an EMBL/GenBank/DDBJ whole genome shotgun (WGS) entry which is preliminary data.</text>
</comment>
<feature type="domain" description="PAC" evidence="14">
    <location>
        <begin position="175"/>
        <end position="227"/>
    </location>
</feature>
<dbReference type="SMART" id="SM00086">
    <property type="entry name" value="PAC"/>
    <property type="match status" value="3"/>
</dbReference>
<dbReference type="SMART" id="SM00387">
    <property type="entry name" value="HATPase_c"/>
    <property type="match status" value="1"/>
</dbReference>
<dbReference type="InterPro" id="IPR005467">
    <property type="entry name" value="His_kinase_dom"/>
</dbReference>
<dbReference type="InterPro" id="IPR000014">
    <property type="entry name" value="PAS"/>
</dbReference>
<dbReference type="EC" id="2.7.13.3" evidence="2"/>
<dbReference type="PROSITE" id="PS50113">
    <property type="entry name" value="PAC"/>
    <property type="match status" value="3"/>
</dbReference>
<keyword evidence="3 9" id="KW-0597">Phosphoprotein</keyword>
<dbReference type="InterPro" id="IPR004358">
    <property type="entry name" value="Sig_transdc_His_kin-like_C"/>
</dbReference>
<protein>
    <recommendedName>
        <fullName evidence="2">histidine kinase</fullName>
        <ecNumber evidence="2">2.7.13.3</ecNumber>
    </recommendedName>
</protein>
<dbReference type="Pfam" id="PF00989">
    <property type="entry name" value="PAS"/>
    <property type="match status" value="2"/>
</dbReference>
<feature type="domain" description="PAC" evidence="14">
    <location>
        <begin position="303"/>
        <end position="355"/>
    </location>
</feature>
<evidence type="ECO:0000256" key="6">
    <source>
        <dbReference type="ARBA" id="ARBA00022777"/>
    </source>
</evidence>
<dbReference type="NCBIfam" id="TIGR00229">
    <property type="entry name" value="sensory_box"/>
    <property type="match status" value="3"/>
</dbReference>
<dbReference type="EMBL" id="JBEPTQ010000002">
    <property type="protein sequence ID" value="MET4717233.1"/>
    <property type="molecule type" value="Genomic_DNA"/>
</dbReference>
<dbReference type="CDD" id="cd00130">
    <property type="entry name" value="PAS"/>
    <property type="match status" value="3"/>
</dbReference>
<dbReference type="InterPro" id="IPR000700">
    <property type="entry name" value="PAS-assoc_C"/>
</dbReference>
<dbReference type="PRINTS" id="PR00344">
    <property type="entry name" value="BCTRLSENSOR"/>
</dbReference>
<dbReference type="InterPro" id="IPR013767">
    <property type="entry name" value="PAS_fold"/>
</dbReference>
<feature type="modified residue" description="4-aspartylphosphate" evidence="9">
    <location>
        <position position="798"/>
    </location>
</feature>
<dbReference type="SUPFAM" id="SSF55874">
    <property type="entry name" value="ATPase domain of HSP90 chaperone/DNA topoisomerase II/histidine kinase"/>
    <property type="match status" value="1"/>
</dbReference>
<evidence type="ECO:0000259" key="12">
    <source>
        <dbReference type="PROSITE" id="PS50110"/>
    </source>
</evidence>
<dbReference type="PROSITE" id="PS50112">
    <property type="entry name" value="PAS"/>
    <property type="match status" value="3"/>
</dbReference>
<proteinExistence type="predicted"/>
<dbReference type="Gene3D" id="3.30.450.20">
    <property type="entry name" value="PAS domain"/>
    <property type="match status" value="3"/>
</dbReference>
<evidence type="ECO:0000259" key="13">
    <source>
        <dbReference type="PROSITE" id="PS50112"/>
    </source>
</evidence>
<gene>
    <name evidence="15" type="ORF">ABIF63_001339</name>
</gene>
<dbReference type="SUPFAM" id="SSF47384">
    <property type="entry name" value="Homodimeric domain of signal transducing histidine kinase"/>
    <property type="match status" value="1"/>
</dbReference>
<dbReference type="RefSeq" id="WP_354270018.1">
    <property type="nucleotide sequence ID" value="NZ_JBEPTQ010000002.1"/>
</dbReference>
<feature type="domain" description="Response regulatory" evidence="12">
    <location>
        <begin position="748"/>
        <end position="858"/>
    </location>
</feature>
<feature type="domain" description="Histidine kinase" evidence="11">
    <location>
        <begin position="503"/>
        <end position="723"/>
    </location>
</feature>
<dbReference type="CDD" id="cd00082">
    <property type="entry name" value="HisKA"/>
    <property type="match status" value="1"/>
</dbReference>
<dbReference type="InterPro" id="IPR036097">
    <property type="entry name" value="HisK_dim/P_sf"/>
</dbReference>
<dbReference type="Gene3D" id="1.10.287.130">
    <property type="match status" value="1"/>
</dbReference>
<dbReference type="SMART" id="SM00388">
    <property type="entry name" value="HisKA"/>
    <property type="match status" value="1"/>
</dbReference>
<evidence type="ECO:0000256" key="9">
    <source>
        <dbReference type="PROSITE-ProRule" id="PRU00169"/>
    </source>
</evidence>
<evidence type="ECO:0000256" key="5">
    <source>
        <dbReference type="ARBA" id="ARBA00022741"/>
    </source>
</evidence>
<evidence type="ECO:0000256" key="2">
    <source>
        <dbReference type="ARBA" id="ARBA00012438"/>
    </source>
</evidence>
<dbReference type="InterPro" id="IPR003594">
    <property type="entry name" value="HATPase_dom"/>
</dbReference>
<dbReference type="PROSITE" id="PS50109">
    <property type="entry name" value="HIS_KIN"/>
    <property type="match status" value="1"/>
</dbReference>
<feature type="domain" description="PAS" evidence="13">
    <location>
        <begin position="116"/>
        <end position="146"/>
    </location>
</feature>
<dbReference type="InterPro" id="IPR011006">
    <property type="entry name" value="CheY-like_superfamily"/>
</dbReference>
<dbReference type="SUPFAM" id="SSF52172">
    <property type="entry name" value="CheY-like"/>
    <property type="match status" value="1"/>
</dbReference>
<dbReference type="Pfam" id="PF02518">
    <property type="entry name" value="HATPase_c"/>
    <property type="match status" value="1"/>
</dbReference>
<accession>A0ABV2RJX4</accession>
<reference evidence="15 16" key="1">
    <citation type="submission" date="2024-06" db="EMBL/GenBank/DDBJ databases">
        <title>Genomic Encyclopedia of Type Strains, Phase V (KMG-V): Genome sequencing to study the core and pangenomes of soil and plant-associated prokaryotes.</title>
        <authorList>
            <person name="Whitman W."/>
        </authorList>
    </citation>
    <scope>NUCLEOTIDE SEQUENCE [LARGE SCALE GENOMIC DNA]</scope>
    <source>
        <strain evidence="15 16">USDA 160</strain>
    </source>
</reference>
<keyword evidence="6" id="KW-0418">Kinase</keyword>
<keyword evidence="4" id="KW-0808">Transferase</keyword>
<dbReference type="InterPro" id="IPR035965">
    <property type="entry name" value="PAS-like_dom_sf"/>
</dbReference>
<feature type="compositionally biased region" description="Basic and acidic residues" evidence="10">
    <location>
        <begin position="32"/>
        <end position="50"/>
    </location>
</feature>
<dbReference type="Pfam" id="PF00072">
    <property type="entry name" value="Response_reg"/>
    <property type="match status" value="1"/>
</dbReference>
<organism evidence="15 16">
    <name type="scientific">Bradyrhizobium japonicum</name>
    <dbReference type="NCBI Taxonomy" id="375"/>
    <lineage>
        <taxon>Bacteria</taxon>
        <taxon>Pseudomonadati</taxon>
        <taxon>Pseudomonadota</taxon>
        <taxon>Alphaproteobacteria</taxon>
        <taxon>Hyphomicrobiales</taxon>
        <taxon>Nitrobacteraceae</taxon>
        <taxon>Bradyrhizobium</taxon>
    </lineage>
</organism>
<dbReference type="SMART" id="SM00091">
    <property type="entry name" value="PAS"/>
    <property type="match status" value="3"/>
</dbReference>
<evidence type="ECO:0000259" key="11">
    <source>
        <dbReference type="PROSITE" id="PS50109"/>
    </source>
</evidence>
<dbReference type="SMART" id="SM00448">
    <property type="entry name" value="REC"/>
    <property type="match status" value="1"/>
</dbReference>
<dbReference type="PANTHER" id="PTHR43065">
    <property type="entry name" value="SENSOR HISTIDINE KINASE"/>
    <property type="match status" value="1"/>
</dbReference>
<keyword evidence="5" id="KW-0547">Nucleotide-binding</keyword>
<dbReference type="Gene3D" id="3.40.50.2300">
    <property type="match status" value="1"/>
</dbReference>
<evidence type="ECO:0000256" key="8">
    <source>
        <dbReference type="ARBA" id="ARBA00023012"/>
    </source>
</evidence>
<comment type="catalytic activity">
    <reaction evidence="1">
        <text>ATP + protein L-histidine = ADP + protein N-phospho-L-histidine.</text>
        <dbReference type="EC" id="2.7.13.3"/>
    </reaction>
</comment>
<evidence type="ECO:0000256" key="4">
    <source>
        <dbReference type="ARBA" id="ARBA00022679"/>
    </source>
</evidence>
<dbReference type="PANTHER" id="PTHR43065:SF49">
    <property type="entry name" value="HISTIDINE KINASE"/>
    <property type="match status" value="1"/>
</dbReference>
<evidence type="ECO:0000256" key="7">
    <source>
        <dbReference type="ARBA" id="ARBA00022840"/>
    </source>
</evidence>
<keyword evidence="8" id="KW-0902">Two-component regulatory system</keyword>
<dbReference type="SUPFAM" id="SSF55785">
    <property type="entry name" value="PYP-like sensor domain (PAS domain)"/>
    <property type="match status" value="3"/>
</dbReference>
<evidence type="ECO:0000313" key="16">
    <source>
        <dbReference type="Proteomes" id="UP001549291"/>
    </source>
</evidence>
<dbReference type="Pfam" id="PF08448">
    <property type="entry name" value="PAS_4"/>
    <property type="match status" value="1"/>
</dbReference>
<dbReference type="PROSITE" id="PS50110">
    <property type="entry name" value="RESPONSE_REGULATORY"/>
    <property type="match status" value="1"/>
</dbReference>
<dbReference type="Pfam" id="PF00512">
    <property type="entry name" value="HisKA"/>
    <property type="match status" value="1"/>
</dbReference>
<dbReference type="InterPro" id="IPR013656">
    <property type="entry name" value="PAS_4"/>
</dbReference>
<evidence type="ECO:0000313" key="15">
    <source>
        <dbReference type="EMBL" id="MET4717233.1"/>
    </source>
</evidence>
<feature type="domain" description="PAS" evidence="13">
    <location>
        <begin position="356"/>
        <end position="429"/>
    </location>
</feature>